<evidence type="ECO:0000259" key="2">
    <source>
        <dbReference type="Pfam" id="PF13962"/>
    </source>
</evidence>
<gene>
    <name evidence="3" type="ORF">C2S53_010562</name>
</gene>
<dbReference type="Proteomes" id="UP001190926">
    <property type="component" value="Unassembled WGS sequence"/>
</dbReference>
<dbReference type="InterPro" id="IPR002110">
    <property type="entry name" value="Ankyrin_rpt"/>
</dbReference>
<feature type="transmembrane region" description="Helical" evidence="1">
    <location>
        <begin position="463"/>
        <end position="487"/>
    </location>
</feature>
<feature type="transmembrane region" description="Helical" evidence="1">
    <location>
        <begin position="414"/>
        <end position="432"/>
    </location>
</feature>
<dbReference type="Pfam" id="PF12796">
    <property type="entry name" value="Ank_2"/>
    <property type="match status" value="1"/>
</dbReference>
<sequence length="590" mass="66407">MNKGGKSDIESNGEIPFAQSESLIPIDLGFQDSKDCQSMYKAVADGNLAAVKELLKRDPSLACRQQITGTGDRALHVAVYKKKTKLVRDLVNSVNDPSELELQDGHGYSACCYAATTDAVEVTDILIEKNARLCSIRNRNGTTPLELAVLYGNKKWALKNIRRAQFDDLLEQDWVKLLHDAVHNKMYGVALEILEKDGSLAVKKGEDQETALHVVAQLDISLGSSDRDFPKMEPGLHKLAKKLWEEIQKLARGDVLELIKNPSILHDAAKFGNVELIAMITSTYPELLGHMNNEGHSIFHIAVMHQQENILFLIKQPENCLRYNAILSEDINGNNLLHLAGKVQPRGGMTKIVCDPDVRMKKRHSWFKEVEKIVPPFFVEKKNKEGYKPIELFWKGQKNLFEESAKHLKSTAESGMLISMIILTVVFAAAFTPPGGYHQETGKPLLATLAPSPSPNDDGENKIWFSTYVIFDVLALLFSTCSILIFASILSSNYEEEQLLSSHKRLKFALTTLLFSLLFAISTFLSAFFLVAWKNEKLVRSFMVPTYVLLLGGISLQFFKLFPRANFIKKLYSSLKDEWSKQSVRFNYFE</sequence>
<feature type="domain" description="PGG" evidence="2">
    <location>
        <begin position="406"/>
        <end position="530"/>
    </location>
</feature>
<dbReference type="InterPro" id="IPR036770">
    <property type="entry name" value="Ankyrin_rpt-contain_sf"/>
</dbReference>
<name>A0AAD4IN15_PERFH</name>
<proteinExistence type="predicted"/>
<feature type="transmembrane region" description="Helical" evidence="1">
    <location>
        <begin position="544"/>
        <end position="562"/>
    </location>
</feature>
<evidence type="ECO:0000313" key="3">
    <source>
        <dbReference type="EMBL" id="KAH6755647.1"/>
    </source>
</evidence>
<keyword evidence="4" id="KW-1185">Reference proteome</keyword>
<dbReference type="PANTHER" id="PTHR24177:SF446">
    <property type="entry name" value="ANKYRIN REPEAT-CONTAINING PROTEIN NPR4-LIKE"/>
    <property type="match status" value="1"/>
</dbReference>
<evidence type="ECO:0000256" key="1">
    <source>
        <dbReference type="SAM" id="Phobius"/>
    </source>
</evidence>
<accession>A0AAD4IN15</accession>
<keyword evidence="1" id="KW-1133">Transmembrane helix</keyword>
<feature type="transmembrane region" description="Helical" evidence="1">
    <location>
        <begin position="508"/>
        <end position="532"/>
    </location>
</feature>
<dbReference type="Pfam" id="PF13962">
    <property type="entry name" value="PGG"/>
    <property type="match status" value="1"/>
</dbReference>
<reference evidence="3 4" key="1">
    <citation type="journal article" date="2021" name="Nat. Commun.">
        <title>Incipient diploidization of the medicinal plant Perilla within 10,000 years.</title>
        <authorList>
            <person name="Zhang Y."/>
            <person name="Shen Q."/>
            <person name="Leng L."/>
            <person name="Zhang D."/>
            <person name="Chen S."/>
            <person name="Shi Y."/>
            <person name="Ning Z."/>
            <person name="Chen S."/>
        </authorList>
    </citation>
    <scope>NUCLEOTIDE SEQUENCE [LARGE SCALE GENOMIC DNA]</scope>
    <source>
        <strain evidence="4">cv. PC099</strain>
    </source>
</reference>
<dbReference type="Gene3D" id="1.25.40.20">
    <property type="entry name" value="Ankyrin repeat-containing domain"/>
    <property type="match status" value="2"/>
</dbReference>
<dbReference type="PANTHER" id="PTHR24177">
    <property type="entry name" value="CASKIN"/>
    <property type="match status" value="1"/>
</dbReference>
<dbReference type="InterPro" id="IPR026961">
    <property type="entry name" value="PGG_dom"/>
</dbReference>
<dbReference type="SMART" id="SM00248">
    <property type="entry name" value="ANK"/>
    <property type="match status" value="6"/>
</dbReference>
<keyword evidence="1" id="KW-0812">Transmembrane</keyword>
<comment type="caution">
    <text evidence="3">The sequence shown here is derived from an EMBL/GenBank/DDBJ whole genome shotgun (WGS) entry which is preliminary data.</text>
</comment>
<organism evidence="3 4">
    <name type="scientific">Perilla frutescens var. hirtella</name>
    <name type="common">Perilla citriodora</name>
    <name type="synonym">Perilla setoyensis</name>
    <dbReference type="NCBI Taxonomy" id="608512"/>
    <lineage>
        <taxon>Eukaryota</taxon>
        <taxon>Viridiplantae</taxon>
        <taxon>Streptophyta</taxon>
        <taxon>Embryophyta</taxon>
        <taxon>Tracheophyta</taxon>
        <taxon>Spermatophyta</taxon>
        <taxon>Magnoliopsida</taxon>
        <taxon>eudicotyledons</taxon>
        <taxon>Gunneridae</taxon>
        <taxon>Pentapetalae</taxon>
        <taxon>asterids</taxon>
        <taxon>lamiids</taxon>
        <taxon>Lamiales</taxon>
        <taxon>Lamiaceae</taxon>
        <taxon>Nepetoideae</taxon>
        <taxon>Elsholtzieae</taxon>
        <taxon>Perilla</taxon>
    </lineage>
</organism>
<keyword evidence="1" id="KW-0472">Membrane</keyword>
<dbReference type="SUPFAM" id="SSF48403">
    <property type="entry name" value="Ankyrin repeat"/>
    <property type="match status" value="1"/>
</dbReference>
<dbReference type="GO" id="GO:0016020">
    <property type="term" value="C:membrane"/>
    <property type="evidence" value="ECO:0007669"/>
    <property type="project" value="TreeGrafter"/>
</dbReference>
<dbReference type="EMBL" id="SDAM02029596">
    <property type="protein sequence ID" value="KAH6755647.1"/>
    <property type="molecule type" value="Genomic_DNA"/>
</dbReference>
<evidence type="ECO:0000313" key="4">
    <source>
        <dbReference type="Proteomes" id="UP001190926"/>
    </source>
</evidence>
<dbReference type="AlphaFoldDB" id="A0AAD4IN15"/>
<protein>
    <recommendedName>
        <fullName evidence="2">PGG domain-containing protein</fullName>
    </recommendedName>
</protein>